<dbReference type="Proteomes" id="UP000824193">
    <property type="component" value="Unassembled WGS sequence"/>
</dbReference>
<sequence>MGDSLKRKRKLWVLIWCVCCAGAASAMLWAVQRAAPVCRQSDLETTTFVSAQALAEEDGEKRVFLTFDDGPSATTETVLDVLKEKEVPATFFVVSADNNKDHLPLIKRAVEEGHQIALHSCTHSYKTIYASSTAFWADIKELRQQIEPYVDLESVHWLRFPGGSTNTVSHKYGGSSIMKNLVAQAAEKGYRYVDWNVCAEDAAGGHPTADDVYRNVVRGAEGKNVCVVLMHDTKATRKTTAEALPDIIDWFKEQGYRFCRIDELDRQI</sequence>
<dbReference type="AlphaFoldDB" id="A0A9D1V3V4"/>
<dbReference type="InterPro" id="IPR011330">
    <property type="entry name" value="Glyco_hydro/deAcase_b/a-brl"/>
</dbReference>
<evidence type="ECO:0000256" key="1">
    <source>
        <dbReference type="SAM" id="SignalP"/>
    </source>
</evidence>
<comment type="caution">
    <text evidence="3">The sequence shown here is derived from an EMBL/GenBank/DDBJ whole genome shotgun (WGS) entry which is preliminary data.</text>
</comment>
<dbReference type="InterPro" id="IPR050248">
    <property type="entry name" value="Polysacc_deacetylase_ArnD"/>
</dbReference>
<evidence type="ECO:0000313" key="3">
    <source>
        <dbReference type="EMBL" id="HIX05657.1"/>
    </source>
</evidence>
<dbReference type="CDD" id="cd10944">
    <property type="entry name" value="CE4_SmPgdA_like"/>
    <property type="match status" value="1"/>
</dbReference>
<feature type="domain" description="NodB homology" evidence="2">
    <location>
        <begin position="61"/>
        <end position="259"/>
    </location>
</feature>
<evidence type="ECO:0000259" key="2">
    <source>
        <dbReference type="PROSITE" id="PS51677"/>
    </source>
</evidence>
<feature type="chain" id="PRO_5039592206" evidence="1">
    <location>
        <begin position="27"/>
        <end position="268"/>
    </location>
</feature>
<accession>A0A9D1V3V4</accession>
<proteinExistence type="predicted"/>
<feature type="signal peptide" evidence="1">
    <location>
        <begin position="1"/>
        <end position="26"/>
    </location>
</feature>
<gene>
    <name evidence="3" type="ORF">H9865_06095</name>
</gene>
<dbReference type="SUPFAM" id="SSF88713">
    <property type="entry name" value="Glycoside hydrolase/deacetylase"/>
    <property type="match status" value="1"/>
</dbReference>
<reference evidence="3" key="2">
    <citation type="submission" date="2021-04" db="EMBL/GenBank/DDBJ databases">
        <authorList>
            <person name="Gilroy R."/>
        </authorList>
    </citation>
    <scope>NUCLEOTIDE SEQUENCE</scope>
    <source>
        <strain evidence="3">2239</strain>
    </source>
</reference>
<dbReference type="InterPro" id="IPR002509">
    <property type="entry name" value="NODB_dom"/>
</dbReference>
<reference evidence="3" key="1">
    <citation type="journal article" date="2021" name="PeerJ">
        <title>Extensive microbial diversity within the chicken gut microbiome revealed by metagenomics and culture.</title>
        <authorList>
            <person name="Gilroy R."/>
            <person name="Ravi A."/>
            <person name="Getino M."/>
            <person name="Pursley I."/>
            <person name="Horton D.L."/>
            <person name="Alikhan N.F."/>
            <person name="Baker D."/>
            <person name="Gharbi K."/>
            <person name="Hall N."/>
            <person name="Watson M."/>
            <person name="Adriaenssens E.M."/>
            <person name="Foster-Nyarko E."/>
            <person name="Jarju S."/>
            <person name="Secka A."/>
            <person name="Antonio M."/>
            <person name="Oren A."/>
            <person name="Chaudhuri R.R."/>
            <person name="La Ragione R."/>
            <person name="Hildebrand F."/>
            <person name="Pallen M.J."/>
        </authorList>
    </citation>
    <scope>NUCLEOTIDE SEQUENCE</scope>
    <source>
        <strain evidence="3">2239</strain>
    </source>
</reference>
<dbReference type="Pfam" id="PF01522">
    <property type="entry name" value="Polysacc_deac_1"/>
    <property type="match status" value="1"/>
</dbReference>
<dbReference type="PROSITE" id="PS51677">
    <property type="entry name" value="NODB"/>
    <property type="match status" value="1"/>
</dbReference>
<protein>
    <submittedName>
        <fullName evidence="3">Polysaccharide deacetylase</fullName>
    </submittedName>
</protein>
<keyword evidence="1" id="KW-0732">Signal</keyword>
<dbReference type="PANTHER" id="PTHR10587">
    <property type="entry name" value="GLYCOSYL TRANSFERASE-RELATED"/>
    <property type="match status" value="1"/>
</dbReference>
<name>A0A9D1V3V4_9FIRM</name>
<dbReference type="PANTHER" id="PTHR10587:SF125">
    <property type="entry name" value="POLYSACCHARIDE DEACETYLASE YHEN-RELATED"/>
    <property type="match status" value="1"/>
</dbReference>
<dbReference type="EMBL" id="DXFW01000018">
    <property type="protein sequence ID" value="HIX05657.1"/>
    <property type="molecule type" value="Genomic_DNA"/>
</dbReference>
<evidence type="ECO:0000313" key="4">
    <source>
        <dbReference type="Proteomes" id="UP000824193"/>
    </source>
</evidence>
<organism evidence="3 4">
    <name type="scientific">Candidatus Allofournierella pullicola</name>
    <dbReference type="NCBI Taxonomy" id="2838596"/>
    <lineage>
        <taxon>Bacteria</taxon>
        <taxon>Bacillati</taxon>
        <taxon>Bacillota</taxon>
        <taxon>Clostridia</taxon>
        <taxon>Eubacteriales</taxon>
        <taxon>Oscillospiraceae</taxon>
        <taxon>Allofournierella</taxon>
    </lineage>
</organism>
<dbReference type="GO" id="GO:0016810">
    <property type="term" value="F:hydrolase activity, acting on carbon-nitrogen (but not peptide) bonds"/>
    <property type="evidence" value="ECO:0007669"/>
    <property type="project" value="InterPro"/>
</dbReference>
<dbReference type="GO" id="GO:0005975">
    <property type="term" value="P:carbohydrate metabolic process"/>
    <property type="evidence" value="ECO:0007669"/>
    <property type="project" value="InterPro"/>
</dbReference>
<dbReference type="Gene3D" id="3.20.20.370">
    <property type="entry name" value="Glycoside hydrolase/deacetylase"/>
    <property type="match status" value="1"/>
</dbReference>